<dbReference type="PANTHER" id="PTHR35174:SF3">
    <property type="entry name" value="BLL7171 PROTEIN"/>
    <property type="match status" value="1"/>
</dbReference>
<evidence type="ECO:0000313" key="4">
    <source>
        <dbReference type="Proteomes" id="UP000240971"/>
    </source>
</evidence>
<dbReference type="Gene3D" id="3.30.70.1060">
    <property type="entry name" value="Dimeric alpha+beta barrel"/>
    <property type="match status" value="1"/>
</dbReference>
<evidence type="ECO:0000313" key="3">
    <source>
        <dbReference type="EMBL" id="PSL46518.1"/>
    </source>
</evidence>
<accession>A0A2P8HJY0</accession>
<gene>
    <name evidence="3" type="ORF">CLV51_103498</name>
</gene>
<sequence length="129" mass="14533">MKEFMLLIRNEGDQKTGLSPEQHQLFLKDCEIYIEKLVKKGALISAQPLIREGKMISGTPGAWKEGPYHEGSEIIVGYYHVLAEDIEAAIAIAKGNPEFAYSKLAKIEVRPVKMKEASTGFEYPKKHNR</sequence>
<dbReference type="OrthoDB" id="7782105at2"/>
<dbReference type="Proteomes" id="UP000240971">
    <property type="component" value="Unassembled WGS sequence"/>
</dbReference>
<dbReference type="InterPro" id="IPR005545">
    <property type="entry name" value="YCII"/>
</dbReference>
<comment type="similarity">
    <text evidence="1">Belongs to the YciI family.</text>
</comment>
<dbReference type="RefSeq" id="WP_106529295.1">
    <property type="nucleotide sequence ID" value="NZ_PYAW01000003.1"/>
</dbReference>
<dbReference type="PANTHER" id="PTHR35174">
    <property type="entry name" value="BLL7171 PROTEIN-RELATED"/>
    <property type="match status" value="1"/>
</dbReference>
<protein>
    <recommendedName>
        <fullName evidence="2">YCII-related domain-containing protein</fullName>
    </recommendedName>
</protein>
<dbReference type="Pfam" id="PF03795">
    <property type="entry name" value="YCII"/>
    <property type="match status" value="1"/>
</dbReference>
<dbReference type="AlphaFoldDB" id="A0A2P8HJY0"/>
<reference evidence="3 4" key="1">
    <citation type="submission" date="2018-03" db="EMBL/GenBank/DDBJ databases">
        <title>Genomic Encyclopedia of Archaeal and Bacterial Type Strains, Phase II (KMG-II): from individual species to whole genera.</title>
        <authorList>
            <person name="Goeker M."/>
        </authorList>
    </citation>
    <scope>NUCLEOTIDE SEQUENCE [LARGE SCALE GENOMIC DNA]</scope>
    <source>
        <strain evidence="3 4">DSM 24859</strain>
    </source>
</reference>
<evidence type="ECO:0000259" key="2">
    <source>
        <dbReference type="Pfam" id="PF03795"/>
    </source>
</evidence>
<comment type="caution">
    <text evidence="3">The sequence shown here is derived from an EMBL/GenBank/DDBJ whole genome shotgun (WGS) entry which is preliminary data.</text>
</comment>
<keyword evidence="4" id="KW-1185">Reference proteome</keyword>
<dbReference type="EMBL" id="PYAW01000003">
    <property type="protein sequence ID" value="PSL46518.1"/>
    <property type="molecule type" value="Genomic_DNA"/>
</dbReference>
<evidence type="ECO:0000256" key="1">
    <source>
        <dbReference type="ARBA" id="ARBA00007689"/>
    </source>
</evidence>
<dbReference type="InterPro" id="IPR011008">
    <property type="entry name" value="Dimeric_a/b-barrel"/>
</dbReference>
<feature type="domain" description="YCII-related" evidence="2">
    <location>
        <begin position="5"/>
        <end position="112"/>
    </location>
</feature>
<name>A0A2P8HJY0_CHINA</name>
<proteinExistence type="inferred from homology"/>
<dbReference type="SUPFAM" id="SSF54909">
    <property type="entry name" value="Dimeric alpha+beta barrel"/>
    <property type="match status" value="1"/>
</dbReference>
<organism evidence="3 4">
    <name type="scientific">Chitinophaga niastensis</name>
    <dbReference type="NCBI Taxonomy" id="536980"/>
    <lineage>
        <taxon>Bacteria</taxon>
        <taxon>Pseudomonadati</taxon>
        <taxon>Bacteroidota</taxon>
        <taxon>Chitinophagia</taxon>
        <taxon>Chitinophagales</taxon>
        <taxon>Chitinophagaceae</taxon>
        <taxon>Chitinophaga</taxon>
    </lineage>
</organism>